<dbReference type="SUPFAM" id="SSF56112">
    <property type="entry name" value="Protein kinase-like (PK-like)"/>
    <property type="match status" value="1"/>
</dbReference>
<evidence type="ECO:0000313" key="17">
    <source>
        <dbReference type="EMBL" id="KAK6916217.1"/>
    </source>
</evidence>
<keyword evidence="15" id="KW-0325">Glycoprotein</keyword>
<comment type="subcellular location">
    <subcellularLocation>
        <location evidence="1">Cell membrane</location>
        <topology evidence="1">Single-pass type I membrane protein</topology>
    </subcellularLocation>
</comment>
<dbReference type="SUPFAM" id="SSF49899">
    <property type="entry name" value="Concanavalin A-like lectins/glucanases"/>
    <property type="match status" value="1"/>
</dbReference>
<dbReference type="Gene3D" id="3.30.200.20">
    <property type="entry name" value="Phosphorylase Kinase, domain 1"/>
    <property type="match status" value="1"/>
</dbReference>
<dbReference type="GO" id="GO:0030246">
    <property type="term" value="F:carbohydrate binding"/>
    <property type="evidence" value="ECO:0007669"/>
    <property type="project" value="UniProtKB-KW"/>
</dbReference>
<dbReference type="GO" id="GO:0005886">
    <property type="term" value="C:plasma membrane"/>
    <property type="evidence" value="ECO:0007669"/>
    <property type="project" value="UniProtKB-SubCell"/>
</dbReference>
<feature type="domain" description="Protein kinase" evidence="16">
    <location>
        <begin position="179"/>
        <end position="458"/>
    </location>
</feature>
<dbReference type="EC" id="2.7.11.1" evidence="4"/>
<accession>A0AAN8YX84</accession>
<evidence type="ECO:0000256" key="7">
    <source>
        <dbReference type="ARBA" id="ARBA00022692"/>
    </source>
</evidence>
<evidence type="ECO:0000256" key="15">
    <source>
        <dbReference type="ARBA" id="ARBA00023180"/>
    </source>
</evidence>
<keyword evidence="5" id="KW-1003">Cell membrane</keyword>
<reference evidence="17 18" key="1">
    <citation type="submission" date="2023-12" db="EMBL/GenBank/DDBJ databases">
        <title>A high-quality genome assembly for Dillenia turbinata (Dilleniales).</title>
        <authorList>
            <person name="Chanderbali A."/>
        </authorList>
    </citation>
    <scope>NUCLEOTIDE SEQUENCE [LARGE SCALE GENOMIC DNA]</scope>
    <source>
        <strain evidence="17">LSX21</strain>
        <tissue evidence="17">Leaf</tissue>
    </source>
</reference>
<dbReference type="PROSITE" id="PS50011">
    <property type="entry name" value="PROTEIN_KINASE_DOM"/>
    <property type="match status" value="1"/>
</dbReference>
<dbReference type="PANTHER" id="PTHR27007">
    <property type="match status" value="1"/>
</dbReference>
<sequence>MERDQESNEKEKAIDFSTKFSFSTNSRNKSCYGDGMAFFLAPESYHPPNNSAGGYLGLVNSTTQANARNSPFVAVELDSFQNSWDVSSDHVVAFKMGGKRMLGYSRQKNLSVLLVYTNDGLVNEETYRASLKIKLRDHLPQWITIGYTGASCDCIELHTFYSWDFNSSSLQISGASQIMERRRYLARVADRGILKDQNGDSVDVAVKKFTRNTKAALKDYKSEVRILSKLSHRNTVHLFWWCQKHWKFLLVHEYRPQELLLVCKYMPKGSLYSHLFEKEETLNWAQRFNIAEGLAEALCYLHEGCDPCVLHRNIKSSNVFLDEKINAMLADFGLSRLVDHGEGLQNKGGYLAPECGRMYKASKKSDVYGFGIVVLEIACGKKALEVDLKGNVMALVGLGALFQFRIYNTELVANSISLSVYACVPIIPHCICNPSSLALCPLKISSLSLADSIQEKGM</sequence>
<dbReference type="GO" id="GO:0005524">
    <property type="term" value="F:ATP binding"/>
    <property type="evidence" value="ECO:0007669"/>
    <property type="project" value="UniProtKB-KW"/>
</dbReference>
<dbReference type="Proteomes" id="UP001370490">
    <property type="component" value="Unassembled WGS sequence"/>
</dbReference>
<dbReference type="PROSITE" id="PS00307">
    <property type="entry name" value="LECTIN_LEGUME_BETA"/>
    <property type="match status" value="1"/>
</dbReference>
<keyword evidence="18" id="KW-1185">Reference proteome</keyword>
<dbReference type="Pfam" id="PF00139">
    <property type="entry name" value="Lectin_legB"/>
    <property type="match status" value="2"/>
</dbReference>
<dbReference type="Gene3D" id="1.10.510.10">
    <property type="entry name" value="Transferase(Phosphotransferase) domain 1"/>
    <property type="match status" value="1"/>
</dbReference>
<dbReference type="Gene3D" id="2.60.120.200">
    <property type="match status" value="2"/>
</dbReference>
<keyword evidence="13" id="KW-0472">Membrane</keyword>
<evidence type="ECO:0000256" key="9">
    <source>
        <dbReference type="ARBA" id="ARBA00022734"/>
    </source>
</evidence>
<name>A0AAN8YX84_9MAGN</name>
<keyword evidence="14" id="KW-0675">Receptor</keyword>
<keyword evidence="10" id="KW-0547">Nucleotide-binding</keyword>
<dbReference type="InterPro" id="IPR013320">
    <property type="entry name" value="ConA-like_dom_sf"/>
</dbReference>
<protein>
    <recommendedName>
        <fullName evidence="4">non-specific serine/threonine protein kinase</fullName>
        <ecNumber evidence="4">2.7.11.1</ecNumber>
    </recommendedName>
</protein>
<proteinExistence type="inferred from homology"/>
<evidence type="ECO:0000256" key="5">
    <source>
        <dbReference type="ARBA" id="ARBA00022475"/>
    </source>
</evidence>
<dbReference type="GO" id="GO:0004674">
    <property type="term" value="F:protein serine/threonine kinase activity"/>
    <property type="evidence" value="ECO:0007669"/>
    <property type="project" value="UniProtKB-KW"/>
</dbReference>
<comment type="similarity">
    <text evidence="3">In the C-terminal section; belongs to the protein kinase superfamily. Ser/Thr protein kinase family.</text>
</comment>
<keyword evidence="17" id="KW-0418">Kinase</keyword>
<keyword evidence="12" id="KW-1133">Transmembrane helix</keyword>
<evidence type="ECO:0000259" key="16">
    <source>
        <dbReference type="PROSITE" id="PS50011"/>
    </source>
</evidence>
<dbReference type="InterPro" id="IPR000719">
    <property type="entry name" value="Prot_kinase_dom"/>
</dbReference>
<dbReference type="InterPro" id="IPR019825">
    <property type="entry name" value="Lectin_legB_Mn/Ca_BS"/>
</dbReference>
<gene>
    <name evidence="17" type="ORF">RJ641_019078</name>
</gene>
<dbReference type="Pfam" id="PF07714">
    <property type="entry name" value="PK_Tyr_Ser-Thr"/>
    <property type="match status" value="1"/>
</dbReference>
<dbReference type="FunFam" id="1.10.510.10:FF:000240">
    <property type="entry name" value="Lectin-domain containing receptor kinase A4.3"/>
    <property type="match status" value="1"/>
</dbReference>
<evidence type="ECO:0000256" key="3">
    <source>
        <dbReference type="ARBA" id="ARBA00010217"/>
    </source>
</evidence>
<dbReference type="AlphaFoldDB" id="A0AAN8YX84"/>
<keyword evidence="9" id="KW-0430">Lectin</keyword>
<dbReference type="InterPro" id="IPR011009">
    <property type="entry name" value="Kinase-like_dom_sf"/>
</dbReference>
<dbReference type="InterPro" id="IPR001220">
    <property type="entry name" value="Legume_lectin_dom"/>
</dbReference>
<comment type="caution">
    <text evidence="17">The sequence shown here is derived from an EMBL/GenBank/DDBJ whole genome shotgun (WGS) entry which is preliminary data.</text>
</comment>
<dbReference type="EMBL" id="JBAMMX010000024">
    <property type="protein sequence ID" value="KAK6916217.1"/>
    <property type="molecule type" value="Genomic_DNA"/>
</dbReference>
<evidence type="ECO:0000256" key="1">
    <source>
        <dbReference type="ARBA" id="ARBA00004251"/>
    </source>
</evidence>
<keyword evidence="11" id="KW-0067">ATP-binding</keyword>
<evidence type="ECO:0000313" key="18">
    <source>
        <dbReference type="Proteomes" id="UP001370490"/>
    </source>
</evidence>
<evidence type="ECO:0000256" key="10">
    <source>
        <dbReference type="ARBA" id="ARBA00022741"/>
    </source>
</evidence>
<evidence type="ECO:0000256" key="4">
    <source>
        <dbReference type="ARBA" id="ARBA00012513"/>
    </source>
</evidence>
<evidence type="ECO:0000256" key="6">
    <source>
        <dbReference type="ARBA" id="ARBA00022527"/>
    </source>
</evidence>
<evidence type="ECO:0000256" key="12">
    <source>
        <dbReference type="ARBA" id="ARBA00022989"/>
    </source>
</evidence>
<keyword evidence="6" id="KW-0723">Serine/threonine-protein kinase</keyword>
<dbReference type="GO" id="GO:0002229">
    <property type="term" value="P:defense response to oomycetes"/>
    <property type="evidence" value="ECO:0007669"/>
    <property type="project" value="UniProtKB-ARBA"/>
</dbReference>
<keyword evidence="6" id="KW-0808">Transferase</keyword>
<evidence type="ECO:0000256" key="2">
    <source>
        <dbReference type="ARBA" id="ARBA00008536"/>
    </source>
</evidence>
<dbReference type="InterPro" id="IPR001245">
    <property type="entry name" value="Ser-Thr/Tyr_kinase_cat_dom"/>
</dbReference>
<comment type="similarity">
    <text evidence="2">In the N-terminal section; belongs to the leguminous lectin family.</text>
</comment>
<keyword evidence="7" id="KW-0812">Transmembrane</keyword>
<organism evidence="17 18">
    <name type="scientific">Dillenia turbinata</name>
    <dbReference type="NCBI Taxonomy" id="194707"/>
    <lineage>
        <taxon>Eukaryota</taxon>
        <taxon>Viridiplantae</taxon>
        <taxon>Streptophyta</taxon>
        <taxon>Embryophyta</taxon>
        <taxon>Tracheophyta</taxon>
        <taxon>Spermatophyta</taxon>
        <taxon>Magnoliopsida</taxon>
        <taxon>eudicotyledons</taxon>
        <taxon>Gunneridae</taxon>
        <taxon>Pentapetalae</taxon>
        <taxon>Dilleniales</taxon>
        <taxon>Dilleniaceae</taxon>
        <taxon>Dillenia</taxon>
    </lineage>
</organism>
<evidence type="ECO:0000256" key="8">
    <source>
        <dbReference type="ARBA" id="ARBA00022729"/>
    </source>
</evidence>
<keyword evidence="8" id="KW-0732">Signal</keyword>
<evidence type="ECO:0000256" key="14">
    <source>
        <dbReference type="ARBA" id="ARBA00023170"/>
    </source>
</evidence>
<evidence type="ECO:0000256" key="11">
    <source>
        <dbReference type="ARBA" id="ARBA00022840"/>
    </source>
</evidence>
<evidence type="ECO:0000256" key="13">
    <source>
        <dbReference type="ARBA" id="ARBA00023136"/>
    </source>
</evidence>
<dbReference type="InterPro" id="IPR050528">
    <property type="entry name" value="L-type_Lectin-RKs"/>
</dbReference>